<dbReference type="EMBL" id="BAABUK010000019">
    <property type="protein sequence ID" value="GAA5814078.1"/>
    <property type="molecule type" value="Genomic_DNA"/>
</dbReference>
<organism evidence="1 2">
    <name type="scientific">Mucor flavus</name>
    <dbReference type="NCBI Taxonomy" id="439312"/>
    <lineage>
        <taxon>Eukaryota</taxon>
        <taxon>Fungi</taxon>
        <taxon>Fungi incertae sedis</taxon>
        <taxon>Mucoromycota</taxon>
        <taxon>Mucoromycotina</taxon>
        <taxon>Mucoromycetes</taxon>
        <taxon>Mucorales</taxon>
        <taxon>Mucorineae</taxon>
        <taxon>Mucoraceae</taxon>
        <taxon>Mucor</taxon>
    </lineage>
</organism>
<name>A0ABP9Z4Q1_9FUNG</name>
<reference evidence="1 2" key="1">
    <citation type="submission" date="2024-04" db="EMBL/GenBank/DDBJ databases">
        <title>genome sequences of Mucor flavus KT1a and Helicostylum pulchrum KT1b strains isolated from the surface of a dry-aged beef.</title>
        <authorList>
            <person name="Toyotome T."/>
            <person name="Hosono M."/>
            <person name="Torimaru M."/>
            <person name="Fukuda K."/>
            <person name="Mikami N."/>
        </authorList>
    </citation>
    <scope>NUCLEOTIDE SEQUENCE [LARGE SCALE GENOMIC DNA]</scope>
    <source>
        <strain evidence="1 2">KT1a</strain>
    </source>
</reference>
<accession>A0ABP9Z4Q1</accession>
<evidence type="ECO:0000313" key="1">
    <source>
        <dbReference type="EMBL" id="GAA5814078.1"/>
    </source>
</evidence>
<evidence type="ECO:0008006" key="3">
    <source>
        <dbReference type="Google" id="ProtNLM"/>
    </source>
</evidence>
<dbReference type="Proteomes" id="UP001473302">
    <property type="component" value="Unassembled WGS sequence"/>
</dbReference>
<comment type="caution">
    <text evidence="1">The sequence shown here is derived from an EMBL/GenBank/DDBJ whole genome shotgun (WGS) entry which is preliminary data.</text>
</comment>
<sequence>MAHIFPLITVNNEKLVSMLDTGATISLINKTYEFEDRFIFDNIIPAQGRLPFVNKDSFAMRIGKTKPLEIKYRGK</sequence>
<gene>
    <name evidence="1" type="ORF">MFLAVUS_007568</name>
</gene>
<protein>
    <recommendedName>
        <fullName evidence="3">Peptidase A2 domain-containing protein</fullName>
    </recommendedName>
</protein>
<proteinExistence type="predicted"/>
<keyword evidence="2" id="KW-1185">Reference proteome</keyword>
<evidence type="ECO:0000313" key="2">
    <source>
        <dbReference type="Proteomes" id="UP001473302"/>
    </source>
</evidence>